<keyword evidence="3" id="KW-1185">Reference proteome</keyword>
<dbReference type="AlphaFoldDB" id="A0A9W8NHC8"/>
<accession>A0A9W8NHC8</accession>
<dbReference type="Proteomes" id="UP001148614">
    <property type="component" value="Unassembled WGS sequence"/>
</dbReference>
<sequence length="272" mass="30836">MRKAIQDARDGLGGWLTLWWAFVAKVILSLMRTKPRIIKVTPLGFDEQDIYMACQVSSWERTKVEAFLAPRPENQEISYQIGIAFVGKHNTGSGGGHAEIVIRDGNGLYELGPPSHLDLSCTPVGVDLDDLIRAGPCKLIKTQNIQLRVLHLRNANDGSGSLQLALETKSRVQYYRYTDLYRIRTTERQFKHIALISCQDEYNILADDCATYCQTFLNRLLDHLLDKGQRNGGIGKDEYRRQKYLLEQQIHVEGGLVGEAEWRGPARIKMGY</sequence>
<dbReference type="EMBL" id="JANPWZ010000422">
    <property type="protein sequence ID" value="KAJ3577156.1"/>
    <property type="molecule type" value="Genomic_DNA"/>
</dbReference>
<keyword evidence="1" id="KW-0812">Transmembrane</keyword>
<name>A0A9W8NHC8_9PEZI</name>
<gene>
    <name evidence="2" type="ORF">NPX13_g3412</name>
</gene>
<keyword evidence="1" id="KW-0472">Membrane</keyword>
<organism evidence="2 3">
    <name type="scientific">Xylaria arbuscula</name>
    <dbReference type="NCBI Taxonomy" id="114810"/>
    <lineage>
        <taxon>Eukaryota</taxon>
        <taxon>Fungi</taxon>
        <taxon>Dikarya</taxon>
        <taxon>Ascomycota</taxon>
        <taxon>Pezizomycotina</taxon>
        <taxon>Sordariomycetes</taxon>
        <taxon>Xylariomycetidae</taxon>
        <taxon>Xylariales</taxon>
        <taxon>Xylariaceae</taxon>
        <taxon>Xylaria</taxon>
    </lineage>
</organism>
<feature type="transmembrane region" description="Helical" evidence="1">
    <location>
        <begin position="12"/>
        <end position="31"/>
    </location>
</feature>
<evidence type="ECO:0000256" key="1">
    <source>
        <dbReference type="SAM" id="Phobius"/>
    </source>
</evidence>
<comment type="caution">
    <text evidence="2">The sequence shown here is derived from an EMBL/GenBank/DDBJ whole genome shotgun (WGS) entry which is preliminary data.</text>
</comment>
<evidence type="ECO:0000313" key="3">
    <source>
        <dbReference type="Proteomes" id="UP001148614"/>
    </source>
</evidence>
<keyword evidence="1" id="KW-1133">Transmembrane helix</keyword>
<evidence type="ECO:0000313" key="2">
    <source>
        <dbReference type="EMBL" id="KAJ3577156.1"/>
    </source>
</evidence>
<proteinExistence type="predicted"/>
<protein>
    <submittedName>
        <fullName evidence="2">Uncharacterized protein</fullName>
    </submittedName>
</protein>
<reference evidence="2" key="1">
    <citation type="submission" date="2022-07" db="EMBL/GenBank/DDBJ databases">
        <title>Genome Sequence of Xylaria arbuscula.</title>
        <authorList>
            <person name="Buettner E."/>
        </authorList>
    </citation>
    <scope>NUCLEOTIDE SEQUENCE</scope>
    <source>
        <strain evidence="2">VT107</strain>
    </source>
</reference>